<feature type="domain" description="Ion transport" evidence="6">
    <location>
        <begin position="31"/>
        <end position="263"/>
    </location>
</feature>
<dbReference type="Proteomes" id="UP001189429">
    <property type="component" value="Unassembled WGS sequence"/>
</dbReference>
<keyword evidence="8" id="KW-1185">Reference proteome</keyword>
<dbReference type="SUPFAM" id="SSF81324">
    <property type="entry name" value="Voltage-gated potassium channels"/>
    <property type="match status" value="1"/>
</dbReference>
<protein>
    <recommendedName>
        <fullName evidence="6">Ion transport domain-containing protein</fullName>
    </recommendedName>
</protein>
<evidence type="ECO:0000256" key="4">
    <source>
        <dbReference type="ARBA" id="ARBA00023136"/>
    </source>
</evidence>
<feature type="transmembrane region" description="Helical" evidence="5">
    <location>
        <begin position="43"/>
        <end position="64"/>
    </location>
</feature>
<evidence type="ECO:0000256" key="1">
    <source>
        <dbReference type="ARBA" id="ARBA00004141"/>
    </source>
</evidence>
<dbReference type="Gene3D" id="1.10.287.70">
    <property type="match status" value="1"/>
</dbReference>
<feature type="transmembrane region" description="Helical" evidence="5">
    <location>
        <begin position="235"/>
        <end position="258"/>
    </location>
</feature>
<feature type="transmembrane region" description="Helical" evidence="5">
    <location>
        <begin position="129"/>
        <end position="156"/>
    </location>
</feature>
<dbReference type="Pfam" id="PF00520">
    <property type="entry name" value="Ion_trans"/>
    <property type="match status" value="1"/>
</dbReference>
<keyword evidence="3 5" id="KW-1133">Transmembrane helix</keyword>
<evidence type="ECO:0000259" key="6">
    <source>
        <dbReference type="Pfam" id="PF00520"/>
    </source>
</evidence>
<dbReference type="InterPro" id="IPR043203">
    <property type="entry name" value="VGCC_Ca_Na"/>
</dbReference>
<dbReference type="EMBL" id="CAUYUJ010019438">
    <property type="protein sequence ID" value="CAK0891171.1"/>
    <property type="molecule type" value="Genomic_DNA"/>
</dbReference>
<keyword evidence="2 5" id="KW-0812">Transmembrane</keyword>
<evidence type="ECO:0000313" key="7">
    <source>
        <dbReference type="EMBL" id="CAK0891171.1"/>
    </source>
</evidence>
<evidence type="ECO:0000256" key="5">
    <source>
        <dbReference type="SAM" id="Phobius"/>
    </source>
</evidence>
<evidence type="ECO:0000256" key="3">
    <source>
        <dbReference type="ARBA" id="ARBA00022989"/>
    </source>
</evidence>
<evidence type="ECO:0000313" key="8">
    <source>
        <dbReference type="Proteomes" id="UP001189429"/>
    </source>
</evidence>
<dbReference type="Gene3D" id="1.20.120.350">
    <property type="entry name" value="Voltage-gated potassium channels. Chain C"/>
    <property type="match status" value="1"/>
</dbReference>
<dbReference type="InterPro" id="IPR005821">
    <property type="entry name" value="Ion_trans_dom"/>
</dbReference>
<accession>A0ABN9WZT6</accession>
<gene>
    <name evidence="7" type="ORF">PCOR1329_LOCUS71187</name>
</gene>
<evidence type="ECO:0000256" key="2">
    <source>
        <dbReference type="ARBA" id="ARBA00022692"/>
    </source>
</evidence>
<name>A0ABN9WZT6_9DINO</name>
<comment type="subcellular location">
    <subcellularLocation>
        <location evidence="1">Membrane</location>
        <topology evidence="1">Multi-pass membrane protein</topology>
    </subcellularLocation>
</comment>
<comment type="caution">
    <text evidence="7">The sequence shown here is derived from an EMBL/GenBank/DDBJ whole genome shotgun (WGS) entry which is preliminary data.</text>
</comment>
<proteinExistence type="predicted"/>
<organism evidence="7 8">
    <name type="scientific">Prorocentrum cordatum</name>
    <dbReference type="NCBI Taxonomy" id="2364126"/>
    <lineage>
        <taxon>Eukaryota</taxon>
        <taxon>Sar</taxon>
        <taxon>Alveolata</taxon>
        <taxon>Dinophyceae</taxon>
        <taxon>Prorocentrales</taxon>
        <taxon>Prorocentraceae</taxon>
        <taxon>Prorocentrum</taxon>
    </lineage>
</organism>
<dbReference type="PANTHER" id="PTHR10037">
    <property type="entry name" value="VOLTAGE-GATED CATION CHANNEL CALCIUM AND SODIUM"/>
    <property type="match status" value="1"/>
</dbReference>
<sequence>MQCCQRELVPAMSYMFNEHPGKHVAGPNYQYFDKADVERASSIFAMSVYLFNWVFLVELLFNLYGKWPLNRCSCQWFADGWNVFDFIVVSLGVIDLMEIDLPGPLKMIRMLRAFRIFRLFGRVPALKKIINSLFHAAGGMCNGMMLVLVVTCIYSSLAVDLYGDLYCPSPDDFPEDLRITRREKCFGNEYYGNFLLAIYTMFQILTGESWSEAAVRPIVHYHCTAGGPFACIGSYFFFISFICITAVVLLNVFAVCLLDAYAEAPPAGVAEAAIAADAADDDEVQSERSGDEDKELKLMEQEINKFKDDALARLKLLSDAVEIVAVKLGV</sequence>
<dbReference type="InterPro" id="IPR027359">
    <property type="entry name" value="Volt_channel_dom_sf"/>
</dbReference>
<reference evidence="7" key="1">
    <citation type="submission" date="2023-10" db="EMBL/GenBank/DDBJ databases">
        <authorList>
            <person name="Chen Y."/>
            <person name="Shah S."/>
            <person name="Dougan E. K."/>
            <person name="Thang M."/>
            <person name="Chan C."/>
        </authorList>
    </citation>
    <scope>NUCLEOTIDE SEQUENCE [LARGE SCALE GENOMIC DNA]</scope>
</reference>
<dbReference type="PANTHER" id="PTHR10037:SF62">
    <property type="entry name" value="SODIUM CHANNEL PROTEIN 60E"/>
    <property type="match status" value="1"/>
</dbReference>
<keyword evidence="4 5" id="KW-0472">Membrane</keyword>